<organism evidence="2 3">
    <name type="scientific">Macleaya cordata</name>
    <name type="common">Five-seeded plume-poppy</name>
    <name type="synonym">Bocconia cordata</name>
    <dbReference type="NCBI Taxonomy" id="56857"/>
    <lineage>
        <taxon>Eukaryota</taxon>
        <taxon>Viridiplantae</taxon>
        <taxon>Streptophyta</taxon>
        <taxon>Embryophyta</taxon>
        <taxon>Tracheophyta</taxon>
        <taxon>Spermatophyta</taxon>
        <taxon>Magnoliopsida</taxon>
        <taxon>Ranunculales</taxon>
        <taxon>Papaveraceae</taxon>
        <taxon>Papaveroideae</taxon>
        <taxon>Macleaya</taxon>
    </lineage>
</organism>
<accession>A0A200PTM3</accession>
<dbReference type="PANTHER" id="PTHR43689">
    <property type="entry name" value="HYDROLASE"/>
    <property type="match status" value="1"/>
</dbReference>
<evidence type="ECO:0000313" key="3">
    <source>
        <dbReference type="Proteomes" id="UP000195402"/>
    </source>
</evidence>
<dbReference type="GO" id="GO:0009941">
    <property type="term" value="C:chloroplast envelope"/>
    <property type="evidence" value="ECO:0007669"/>
    <property type="project" value="TreeGrafter"/>
</dbReference>
<comment type="caution">
    <text evidence="2">The sequence shown here is derived from an EMBL/GenBank/DDBJ whole genome shotgun (WGS) entry which is preliminary data.</text>
</comment>
<gene>
    <name evidence="2" type="ORF">BVC80_8867g15</name>
</gene>
<dbReference type="EMBL" id="MVGT01004051">
    <property type="protein sequence ID" value="OVA01561.1"/>
    <property type="molecule type" value="Genomic_DNA"/>
</dbReference>
<dbReference type="Gene3D" id="3.40.50.1820">
    <property type="entry name" value="alpha/beta hydrolase"/>
    <property type="match status" value="1"/>
</dbReference>
<name>A0A200PTM3_MACCD</name>
<dbReference type="OrthoDB" id="19657at2759"/>
<dbReference type="AlphaFoldDB" id="A0A200PTM3"/>
<evidence type="ECO:0000313" key="2">
    <source>
        <dbReference type="EMBL" id="OVA01561.1"/>
    </source>
</evidence>
<proteinExistence type="predicted"/>
<sequence>MMSSLPFHSHCYYYFARPMVPQIPPRPLNSKCSHHHHHHHHNSSLFFFYFNFPTIFPVIRFRDGSVVSSSFRLEAASSSSGAADYSEQWLDSKQKHKRQRIAGVEQDELLDPMALADPDSQFCEFRGVQIHYKQVFHHEEKEEEALRSQAPSGELTYQAKKVIGFPMILLHGFGASVYSWSRVLKPLAEATCSKVIAFDRPAFGLTSRQLRPNITPISNANKKDTDTQPLNPYSMAFSVLATVYFINLLAADKIILLGHSAGCLVAVNTYFEAPERVAALILVAPAIFAPISPQPPQLTKENHNKERVNQTPHDGSSNSNNVRENPFAKIEKILSKISTYIAQAITRMLKGMANMISSLYKKALTSILRSSFSVMLIRMVIDKFGIAAIKNAWYDANQITDHVLQAYTKPLKVKGWDRALVEFTVAMLTDSESESKPPLVKRLNEISCPVLVITGDRDRLVPSWNAKRLSQAIPGSCFEVIKDCGHLPQEEKVEDFISVVQRFLQKVVGAPDKQIQQAAAC</sequence>
<dbReference type="Pfam" id="PF12697">
    <property type="entry name" value="Abhydrolase_6"/>
    <property type="match status" value="1"/>
</dbReference>
<dbReference type="PANTHER" id="PTHR43689:SF1">
    <property type="entry name" value="ALPHA_BETA-HYDROLASES SUPERFAMILY PROTEIN"/>
    <property type="match status" value="1"/>
</dbReference>
<dbReference type="OMA" id="CFCEFNG"/>
<dbReference type="FunCoup" id="A0A200PTM3">
    <property type="interactions" value="346"/>
</dbReference>
<evidence type="ECO:0000259" key="1">
    <source>
        <dbReference type="Pfam" id="PF12697"/>
    </source>
</evidence>
<protein>
    <recommendedName>
        <fullName evidence="1">AB hydrolase-1 domain-containing protein</fullName>
    </recommendedName>
</protein>
<keyword evidence="3" id="KW-1185">Reference proteome</keyword>
<dbReference type="STRING" id="56857.A0A200PTM3"/>
<dbReference type="InParanoid" id="A0A200PTM3"/>
<dbReference type="SUPFAM" id="SSF53474">
    <property type="entry name" value="alpha/beta-Hydrolases"/>
    <property type="match status" value="1"/>
</dbReference>
<dbReference type="InterPro" id="IPR029058">
    <property type="entry name" value="AB_hydrolase_fold"/>
</dbReference>
<dbReference type="InterPro" id="IPR000073">
    <property type="entry name" value="AB_hydrolase_1"/>
</dbReference>
<dbReference type="Proteomes" id="UP000195402">
    <property type="component" value="Unassembled WGS sequence"/>
</dbReference>
<feature type="domain" description="AB hydrolase-1" evidence="1">
    <location>
        <begin position="168"/>
        <end position="496"/>
    </location>
</feature>
<reference evidence="2 3" key="1">
    <citation type="journal article" date="2017" name="Mol. Plant">
        <title>The Genome of Medicinal Plant Macleaya cordata Provides New Insights into Benzylisoquinoline Alkaloids Metabolism.</title>
        <authorList>
            <person name="Liu X."/>
            <person name="Liu Y."/>
            <person name="Huang P."/>
            <person name="Ma Y."/>
            <person name="Qing Z."/>
            <person name="Tang Q."/>
            <person name="Cao H."/>
            <person name="Cheng P."/>
            <person name="Zheng Y."/>
            <person name="Yuan Z."/>
            <person name="Zhou Y."/>
            <person name="Liu J."/>
            <person name="Tang Z."/>
            <person name="Zhuo Y."/>
            <person name="Zhang Y."/>
            <person name="Yu L."/>
            <person name="Huang J."/>
            <person name="Yang P."/>
            <person name="Peng Q."/>
            <person name="Zhang J."/>
            <person name="Jiang W."/>
            <person name="Zhang Z."/>
            <person name="Lin K."/>
            <person name="Ro D.K."/>
            <person name="Chen X."/>
            <person name="Xiong X."/>
            <person name="Shang Y."/>
            <person name="Huang S."/>
            <person name="Zeng J."/>
        </authorList>
    </citation>
    <scope>NUCLEOTIDE SEQUENCE [LARGE SCALE GENOMIC DNA]</scope>
    <source>
        <strain evidence="3">cv. BLH2017</strain>
        <tissue evidence="2">Root</tissue>
    </source>
</reference>